<feature type="chain" id="PRO_5045679958" description="Glycosyl hydrolase family 92 N-terminal domain-containing protein" evidence="1">
    <location>
        <begin position="22"/>
        <end position="118"/>
    </location>
</feature>
<evidence type="ECO:0000259" key="2">
    <source>
        <dbReference type="Pfam" id="PF17678"/>
    </source>
</evidence>
<feature type="signal peptide" evidence="1">
    <location>
        <begin position="1"/>
        <end position="21"/>
    </location>
</feature>
<protein>
    <recommendedName>
        <fullName evidence="2">Glycosyl hydrolase family 92 N-terminal domain-containing protein</fullName>
    </recommendedName>
</protein>
<dbReference type="Proteomes" id="UP001521137">
    <property type="component" value="Unassembled WGS sequence"/>
</dbReference>
<dbReference type="InterPro" id="IPR041371">
    <property type="entry name" value="GH92_N"/>
</dbReference>
<proteinExistence type="predicted"/>
<keyword evidence="1" id="KW-0732">Signal</keyword>
<gene>
    <name evidence="3" type="ORF">L0668_16850</name>
</gene>
<reference evidence="3 4" key="1">
    <citation type="submission" date="2022-01" db="EMBL/GenBank/DDBJ databases">
        <title>Paraglaciecola sp. G1-23.</title>
        <authorList>
            <person name="Jin M.S."/>
            <person name="Han D.M."/>
            <person name="Kim H.M."/>
            <person name="Jeon C.O."/>
        </authorList>
    </citation>
    <scope>NUCLEOTIDE SEQUENCE [LARGE SCALE GENOMIC DNA]</scope>
    <source>
        <strain evidence="3 4">G1-23</strain>
    </source>
</reference>
<dbReference type="PROSITE" id="PS51257">
    <property type="entry name" value="PROKAR_LIPOPROTEIN"/>
    <property type="match status" value="1"/>
</dbReference>
<evidence type="ECO:0000313" key="4">
    <source>
        <dbReference type="Proteomes" id="UP001521137"/>
    </source>
</evidence>
<sequence>MNKILTIFILILLLACSGEYAQVTDSKKKMHTTKIGINTSILAVDYVWPWLDSANSRWFYFNTATRPFGLVNLSPDTELGGAWGSGYRYHSLEIKGFNHIHAWQLSGLSVLRYLPSKP</sequence>
<accession>A0ABS9DA15</accession>
<keyword evidence="4" id="KW-1185">Reference proteome</keyword>
<evidence type="ECO:0000256" key="1">
    <source>
        <dbReference type="SAM" id="SignalP"/>
    </source>
</evidence>
<comment type="caution">
    <text evidence="3">The sequence shown here is derived from an EMBL/GenBank/DDBJ whole genome shotgun (WGS) entry which is preliminary data.</text>
</comment>
<dbReference type="EMBL" id="JAKGAS010000011">
    <property type="protein sequence ID" value="MCF2949790.1"/>
    <property type="molecule type" value="Genomic_DNA"/>
</dbReference>
<evidence type="ECO:0000313" key="3">
    <source>
        <dbReference type="EMBL" id="MCF2949790.1"/>
    </source>
</evidence>
<dbReference type="Pfam" id="PF17678">
    <property type="entry name" value="Glyco_hydro_92N"/>
    <property type="match status" value="1"/>
</dbReference>
<dbReference type="Gene3D" id="2.70.98.10">
    <property type="match status" value="1"/>
</dbReference>
<organism evidence="3 4">
    <name type="scientific">Paraglaciecola algarum</name>
    <dbReference type="NCBI Taxonomy" id="3050085"/>
    <lineage>
        <taxon>Bacteria</taxon>
        <taxon>Pseudomonadati</taxon>
        <taxon>Pseudomonadota</taxon>
        <taxon>Gammaproteobacteria</taxon>
        <taxon>Alteromonadales</taxon>
        <taxon>Alteromonadaceae</taxon>
        <taxon>Paraglaciecola</taxon>
    </lineage>
</organism>
<dbReference type="RefSeq" id="WP_235313893.1">
    <property type="nucleotide sequence ID" value="NZ_JAKGAS010000011.1"/>
</dbReference>
<dbReference type="InterPro" id="IPR014718">
    <property type="entry name" value="GH-type_carb-bd"/>
</dbReference>
<name>A0ABS9DA15_9ALTE</name>
<feature type="domain" description="Glycosyl hydrolase family 92 N-terminal" evidence="2">
    <location>
        <begin position="46"/>
        <end position="103"/>
    </location>
</feature>